<dbReference type="InterPro" id="IPR041908">
    <property type="entry name" value="CtsR_C_sf"/>
</dbReference>
<accession>A0ABY9JT08</accession>
<dbReference type="EMBL" id="CP129013">
    <property type="protein sequence ID" value="WLR41954.1"/>
    <property type="molecule type" value="Genomic_DNA"/>
</dbReference>
<name>A0ABY9JT08_9BACI</name>
<dbReference type="Gene3D" id="1.10.1200.150">
    <property type="entry name" value="Transcriptional regulator CtsR, C-terminal domain"/>
    <property type="match status" value="1"/>
</dbReference>
<organism evidence="2 3">
    <name type="scientific">Bacillus carboniphilus</name>
    <dbReference type="NCBI Taxonomy" id="86663"/>
    <lineage>
        <taxon>Bacteria</taxon>
        <taxon>Bacillati</taxon>
        <taxon>Bacillota</taxon>
        <taxon>Bacilli</taxon>
        <taxon>Bacillales</taxon>
        <taxon>Bacillaceae</taxon>
        <taxon>Bacillus</taxon>
    </lineage>
</organism>
<evidence type="ECO:0000259" key="1">
    <source>
        <dbReference type="Pfam" id="PF17727"/>
    </source>
</evidence>
<keyword evidence="3" id="KW-1185">Reference proteome</keyword>
<feature type="domain" description="CtsR C-terminal dimerization" evidence="1">
    <location>
        <begin position="5"/>
        <end position="65"/>
    </location>
</feature>
<dbReference type="InterPro" id="IPR041473">
    <property type="entry name" value="CtsR_C"/>
</dbReference>
<dbReference type="Proteomes" id="UP001197974">
    <property type="component" value="Chromosome"/>
</dbReference>
<reference evidence="2 3" key="1">
    <citation type="submission" date="2023-06" db="EMBL/GenBank/DDBJ databases">
        <title>Five Gram-positive bacteria isolated from mangrove sediments in Shenzhen, Guangdong, China.</title>
        <authorList>
            <person name="Yu S."/>
            <person name="Zheng W."/>
            <person name="Huang Y."/>
        </authorList>
    </citation>
    <scope>NUCLEOTIDE SEQUENCE [LARGE SCALE GENOMIC DNA]</scope>
    <source>
        <strain evidence="2 3">SaN35-3</strain>
    </source>
</reference>
<dbReference type="Pfam" id="PF17727">
    <property type="entry name" value="CtsR_C"/>
    <property type="match status" value="1"/>
</dbReference>
<protein>
    <recommendedName>
        <fullName evidence="1">CtsR C-terminal dimerization domain-containing protein</fullName>
    </recommendedName>
</protein>
<evidence type="ECO:0000313" key="3">
    <source>
        <dbReference type="Proteomes" id="UP001197974"/>
    </source>
</evidence>
<gene>
    <name evidence="2" type="ORF">LC087_14295</name>
</gene>
<evidence type="ECO:0000313" key="2">
    <source>
        <dbReference type="EMBL" id="WLR41954.1"/>
    </source>
</evidence>
<sequence>MKAHDHAHLLSQLIDLIGNHLTQAAAENIILRMIEEKVVTEREARLMLSVIDRSVLYLGIPERDEASFSYYEGDASFTEI</sequence>
<dbReference type="RefSeq" id="WP_306019666.1">
    <property type="nucleotide sequence ID" value="NZ_CP129013.1"/>
</dbReference>
<proteinExistence type="predicted"/>